<evidence type="ECO:0000256" key="1">
    <source>
        <dbReference type="SAM" id="MobiDB-lite"/>
    </source>
</evidence>
<feature type="compositionally biased region" description="Basic and acidic residues" evidence="1">
    <location>
        <begin position="155"/>
        <end position="164"/>
    </location>
</feature>
<evidence type="ECO:0000313" key="2">
    <source>
        <dbReference type="EMBL" id="QEC62716.1"/>
    </source>
</evidence>
<proteinExistence type="predicted"/>
<protein>
    <submittedName>
        <fullName evidence="2">Uncharacterized protein</fullName>
    </submittedName>
</protein>
<feature type="compositionally biased region" description="Basic and acidic residues" evidence="1">
    <location>
        <begin position="197"/>
        <end position="215"/>
    </location>
</feature>
<sequence length="233" mass="25506">MTFDEFFAKKKIDLSALGKAEPALLAEFRTHFEQMGEKSFDHTKKYWFNKLRLQYHLAPEPKVEKVVIENPLAEQTIAETLSETSSPPPNVGFKPRFKAGMAKPAEPATEKQVSTQAVEPEKPTETTEAVTPAPSLGFKPKFKAGVTKPANPTPEPKEEIKEEQSAGAPATPPPSLGFKPKFKAGVTKAIAAPGETDAQKEETPAAPTEEEKPLEAKPANLGFKPRFKPKTEE</sequence>
<dbReference type="RefSeq" id="WP_147031293.1">
    <property type="nucleotide sequence ID" value="NZ_CP042436.1"/>
</dbReference>
<evidence type="ECO:0000313" key="3">
    <source>
        <dbReference type="Proteomes" id="UP000321479"/>
    </source>
</evidence>
<reference evidence="2 3" key="1">
    <citation type="journal article" date="2017" name="Curr. Microbiol.">
        <title>Mucilaginibacter ginsenosidivorans sp. nov., Isolated from Soil of Ginseng Field.</title>
        <authorList>
            <person name="Kim M.M."/>
            <person name="Siddiqi M.Z."/>
            <person name="Im W.T."/>
        </authorList>
    </citation>
    <scope>NUCLEOTIDE SEQUENCE [LARGE SCALE GENOMIC DNA]</scope>
    <source>
        <strain evidence="2 3">Gsoil 3017</strain>
    </source>
</reference>
<dbReference type="KEGG" id="mgin:FRZ54_09000"/>
<accession>A0A5B8UW98</accession>
<dbReference type="AlphaFoldDB" id="A0A5B8UW98"/>
<keyword evidence="3" id="KW-1185">Reference proteome</keyword>
<organism evidence="2 3">
    <name type="scientific">Mucilaginibacter ginsenosidivorans</name>
    <dbReference type="NCBI Taxonomy" id="398053"/>
    <lineage>
        <taxon>Bacteria</taxon>
        <taxon>Pseudomonadati</taxon>
        <taxon>Bacteroidota</taxon>
        <taxon>Sphingobacteriia</taxon>
        <taxon>Sphingobacteriales</taxon>
        <taxon>Sphingobacteriaceae</taxon>
        <taxon>Mucilaginibacter</taxon>
    </lineage>
</organism>
<dbReference type="Proteomes" id="UP000321479">
    <property type="component" value="Chromosome"/>
</dbReference>
<dbReference type="EMBL" id="CP042436">
    <property type="protein sequence ID" value="QEC62716.1"/>
    <property type="molecule type" value="Genomic_DNA"/>
</dbReference>
<feature type="region of interest" description="Disordered" evidence="1">
    <location>
        <begin position="101"/>
        <end position="233"/>
    </location>
</feature>
<gene>
    <name evidence="2" type="ORF">FRZ54_09000</name>
</gene>
<dbReference type="OrthoDB" id="853871at2"/>
<name>A0A5B8UW98_9SPHI</name>